<sequence>MTLEEFDDAAELYDGFAVYDREGMVQLVGQLALELIEQGVLDRDALRRRLDRLIADEPDTDDQVSPRLAELRSLIEPDDAGTTSG</sequence>
<accession>A0A927EEH7</accession>
<gene>
    <name evidence="2" type="ORF">IED13_27210</name>
</gene>
<dbReference type="Proteomes" id="UP000619295">
    <property type="component" value="Unassembled WGS sequence"/>
</dbReference>
<evidence type="ECO:0000256" key="1">
    <source>
        <dbReference type="SAM" id="MobiDB-lite"/>
    </source>
</evidence>
<name>A0A927EEH7_9HYPH</name>
<proteinExistence type="predicted"/>
<evidence type="ECO:0000313" key="2">
    <source>
        <dbReference type="EMBL" id="MBD3849405.1"/>
    </source>
</evidence>
<dbReference type="AlphaFoldDB" id="A0A927EEH7"/>
<dbReference type="RefSeq" id="WP_191125997.1">
    <property type="nucleotide sequence ID" value="NZ_JACXWY010000037.1"/>
</dbReference>
<protein>
    <submittedName>
        <fullName evidence="2">Uncharacterized protein</fullName>
    </submittedName>
</protein>
<dbReference type="EMBL" id="JACXWY010000037">
    <property type="protein sequence ID" value="MBD3849405.1"/>
    <property type="molecule type" value="Genomic_DNA"/>
</dbReference>
<evidence type="ECO:0000313" key="3">
    <source>
        <dbReference type="Proteomes" id="UP000619295"/>
    </source>
</evidence>
<comment type="caution">
    <text evidence="2">The sequence shown here is derived from an EMBL/GenBank/DDBJ whole genome shotgun (WGS) entry which is preliminary data.</text>
</comment>
<reference evidence="2" key="1">
    <citation type="submission" date="2020-09" db="EMBL/GenBank/DDBJ databases">
        <title>Bosea spartocytisi sp. nov. a root nodule endophyte of Spartocytisus supranubius in the high mountain ecosystem fo the Teide National Park (Canary Islands, Spain).</title>
        <authorList>
            <person name="Pulido-Suarez L."/>
            <person name="Peix A."/>
            <person name="Igual J.M."/>
            <person name="Socas-Perez N."/>
            <person name="Velazquez E."/>
            <person name="Flores-Felix J.D."/>
            <person name="Leon-Barrios M."/>
        </authorList>
    </citation>
    <scope>NUCLEOTIDE SEQUENCE</scope>
    <source>
        <strain evidence="2">SSUT16</strain>
    </source>
</reference>
<organism evidence="2 3">
    <name type="scientific">Bosea spartocytisi</name>
    <dbReference type="NCBI Taxonomy" id="2773451"/>
    <lineage>
        <taxon>Bacteria</taxon>
        <taxon>Pseudomonadati</taxon>
        <taxon>Pseudomonadota</taxon>
        <taxon>Alphaproteobacteria</taxon>
        <taxon>Hyphomicrobiales</taxon>
        <taxon>Boseaceae</taxon>
        <taxon>Bosea</taxon>
    </lineage>
</organism>
<keyword evidence="3" id="KW-1185">Reference proteome</keyword>
<feature type="region of interest" description="Disordered" evidence="1">
    <location>
        <begin position="55"/>
        <end position="85"/>
    </location>
</feature>